<protein>
    <submittedName>
        <fullName evidence="2">Uncharacterized protein</fullName>
    </submittedName>
</protein>
<dbReference type="Proteomes" id="UP000326340">
    <property type="component" value="Unassembled WGS sequence"/>
</dbReference>
<reference evidence="2 3" key="1">
    <citation type="journal article" date="2019" name="Sci. Rep.">
        <title>Colletotrichum shisoi sp. nov., an anthracnose pathogen of Perilla frutescens in Japan: molecular phylogenetic, morphological and genomic evidence.</title>
        <authorList>
            <person name="Gan P."/>
            <person name="Tsushima A."/>
            <person name="Hiroyama R."/>
            <person name="Narusaka M."/>
            <person name="Takano Y."/>
            <person name="Narusaka Y."/>
            <person name="Kawaradani M."/>
            <person name="Damm U."/>
            <person name="Shirasu K."/>
        </authorList>
    </citation>
    <scope>NUCLEOTIDE SEQUENCE [LARGE SCALE GENOMIC DNA]</scope>
    <source>
        <strain evidence="2 3">PG-2018a</strain>
    </source>
</reference>
<evidence type="ECO:0000313" key="3">
    <source>
        <dbReference type="Proteomes" id="UP000326340"/>
    </source>
</evidence>
<dbReference type="AlphaFoldDB" id="A0A5Q4BQW3"/>
<sequence>MFASIILTSLVAAGSARAAIAKGHWGIRADFSRCDRGTPLEVFLDGANGPVSPNYKPAPGIVDFRIPSPFDGTLVIRRAGVVGLGSPYPPQTVGVQVFDEPTAGDLGVWANATVTPGLGQPAPVSEISWNTKSDVTVTPVDDKVVWLETIFNGGSLDIFYCGVPDGQRPIA</sequence>
<proteinExistence type="predicted"/>
<accession>A0A5Q4BQW3</accession>
<dbReference type="EMBL" id="PUHP01000523">
    <property type="protein sequence ID" value="TQN69415.1"/>
    <property type="molecule type" value="Genomic_DNA"/>
</dbReference>
<evidence type="ECO:0000313" key="2">
    <source>
        <dbReference type="EMBL" id="TQN69415.1"/>
    </source>
</evidence>
<organism evidence="2 3">
    <name type="scientific">Colletotrichum shisoi</name>
    <dbReference type="NCBI Taxonomy" id="2078593"/>
    <lineage>
        <taxon>Eukaryota</taxon>
        <taxon>Fungi</taxon>
        <taxon>Dikarya</taxon>
        <taxon>Ascomycota</taxon>
        <taxon>Pezizomycotina</taxon>
        <taxon>Sordariomycetes</taxon>
        <taxon>Hypocreomycetidae</taxon>
        <taxon>Glomerellales</taxon>
        <taxon>Glomerellaceae</taxon>
        <taxon>Colletotrichum</taxon>
        <taxon>Colletotrichum destructivum species complex</taxon>
    </lineage>
</organism>
<keyword evidence="3" id="KW-1185">Reference proteome</keyword>
<feature type="chain" id="PRO_5024958884" evidence="1">
    <location>
        <begin position="19"/>
        <end position="171"/>
    </location>
</feature>
<comment type="caution">
    <text evidence="2">The sequence shown here is derived from an EMBL/GenBank/DDBJ whole genome shotgun (WGS) entry which is preliminary data.</text>
</comment>
<keyword evidence="1" id="KW-0732">Signal</keyword>
<name>A0A5Q4BQW3_9PEZI</name>
<dbReference type="OrthoDB" id="5187219at2759"/>
<evidence type="ECO:0000256" key="1">
    <source>
        <dbReference type="SAM" id="SignalP"/>
    </source>
</evidence>
<gene>
    <name evidence="2" type="ORF">CSHISOI_06076</name>
</gene>
<feature type="signal peptide" evidence="1">
    <location>
        <begin position="1"/>
        <end position="18"/>
    </location>
</feature>